<comment type="similarity">
    <text evidence="3">Belongs to the sirtuin family. Class III subfamily.</text>
</comment>
<dbReference type="PROSITE" id="PS50305">
    <property type="entry name" value="SIRTUIN"/>
    <property type="match status" value="1"/>
</dbReference>
<dbReference type="InterPro" id="IPR026591">
    <property type="entry name" value="Sirtuin_cat_small_dom_sf"/>
</dbReference>
<dbReference type="EMBL" id="QNRR01000006">
    <property type="protein sequence ID" value="RBP42508.1"/>
    <property type="molecule type" value="Genomic_DNA"/>
</dbReference>
<sequence length="245" mass="26983">MPVQNQFSMSTAPHIVILTGAGISAESGVPTFRDANGLWENHRIEEVATLEAFGRNRALVHRFYNLRRAALATVEPNPAHVALAKLQREYPGRVTLITQNVDDLHERGGSREVIHMHGELLKARCAHCDDVISWGLDLNETLQCGACRRTGWMRPHIVWFGEVPMRMEEIQSVLNEVDIFIAVGTSGHVYPAAGFVQVAKFAGARTIEVNMDVTAMSDAFQEHLVGKAGKKVPALVEELLGNARG</sequence>
<keyword evidence="3 4" id="KW-0479">Metal-binding</keyword>
<feature type="binding site" evidence="3">
    <location>
        <begin position="210"/>
        <end position="212"/>
    </location>
    <ligand>
        <name>NAD(+)</name>
        <dbReference type="ChEBI" id="CHEBI:57540"/>
    </ligand>
</feature>
<feature type="binding site" evidence="3">
    <location>
        <begin position="20"/>
        <end position="39"/>
    </location>
    <ligand>
        <name>NAD(+)</name>
        <dbReference type="ChEBI" id="CHEBI:57540"/>
    </ligand>
</feature>
<dbReference type="SUPFAM" id="SSF52467">
    <property type="entry name" value="DHS-like NAD/FAD-binding domain"/>
    <property type="match status" value="1"/>
</dbReference>
<proteinExistence type="inferred from homology"/>
<dbReference type="GO" id="GO:0036054">
    <property type="term" value="F:protein-malonyllysine demalonylase activity"/>
    <property type="evidence" value="ECO:0007669"/>
    <property type="project" value="InterPro"/>
</dbReference>
<feature type="binding site" evidence="3 4">
    <location>
        <position position="147"/>
    </location>
    <ligand>
        <name>Zn(2+)</name>
        <dbReference type="ChEBI" id="CHEBI:29105"/>
    </ligand>
</feature>
<evidence type="ECO:0000313" key="6">
    <source>
        <dbReference type="EMBL" id="RBP42508.1"/>
    </source>
</evidence>
<feature type="binding site" evidence="3">
    <location>
        <position position="228"/>
    </location>
    <ligand>
        <name>NAD(+)</name>
        <dbReference type="ChEBI" id="CHEBI:57540"/>
    </ligand>
</feature>
<comment type="subcellular location">
    <subcellularLocation>
        <location evidence="3">Cytoplasm</location>
    </subcellularLocation>
</comment>
<comment type="domain">
    <text evidence="3">2 residues (Tyr-64 and Arg-67) present in a large hydrophobic pocket are probably involved in substrate specificity. They are important for desuccinylation activity, but dispensable for deacetylation activity.</text>
</comment>
<feature type="domain" description="Deacetylase sirtuin-type" evidence="5">
    <location>
        <begin position="1"/>
        <end position="243"/>
    </location>
</feature>
<feature type="binding site" evidence="3 4">
    <location>
        <position position="128"/>
    </location>
    <ligand>
        <name>Zn(2+)</name>
        <dbReference type="ChEBI" id="CHEBI:29105"/>
    </ligand>
</feature>
<keyword evidence="7" id="KW-1185">Reference proteome</keyword>
<protein>
    <recommendedName>
        <fullName evidence="3">NAD-dependent protein deacylase</fullName>
        <ecNumber evidence="3">2.3.1.286</ecNumber>
    </recommendedName>
    <alternativeName>
        <fullName evidence="3">Regulatory protein SIR2 homolog</fullName>
    </alternativeName>
</protein>
<dbReference type="AlphaFoldDB" id="A0A366HIB3"/>
<dbReference type="InterPro" id="IPR026590">
    <property type="entry name" value="Ssirtuin_cat_dom"/>
</dbReference>
<comment type="caution">
    <text evidence="6">The sequence shown here is derived from an EMBL/GenBank/DDBJ whole genome shotgun (WGS) entry which is preliminary data.</text>
</comment>
<feature type="binding site" evidence="3 4">
    <location>
        <position position="125"/>
    </location>
    <ligand>
        <name>Zn(2+)</name>
        <dbReference type="ChEBI" id="CHEBI:29105"/>
    </ligand>
</feature>
<feature type="binding site" evidence="3 4">
    <location>
        <position position="144"/>
    </location>
    <ligand>
        <name>Zn(2+)</name>
        <dbReference type="ChEBI" id="CHEBI:29105"/>
    </ligand>
</feature>
<gene>
    <name evidence="3" type="primary">cobB</name>
    <name evidence="6" type="ORF">DES53_106217</name>
</gene>
<evidence type="ECO:0000256" key="2">
    <source>
        <dbReference type="ARBA" id="ARBA00023027"/>
    </source>
</evidence>
<accession>A0A366HIB3</accession>
<feature type="binding site" evidence="3">
    <location>
        <position position="64"/>
    </location>
    <ligand>
        <name>substrate</name>
    </ligand>
</feature>
<name>A0A366HIB3_9BACT</name>
<organism evidence="6 7">
    <name type="scientific">Roseimicrobium gellanilyticum</name>
    <dbReference type="NCBI Taxonomy" id="748857"/>
    <lineage>
        <taxon>Bacteria</taxon>
        <taxon>Pseudomonadati</taxon>
        <taxon>Verrucomicrobiota</taxon>
        <taxon>Verrucomicrobiia</taxon>
        <taxon>Verrucomicrobiales</taxon>
        <taxon>Verrucomicrobiaceae</taxon>
        <taxon>Roseimicrobium</taxon>
    </lineage>
</organism>
<dbReference type="GO" id="GO:0005737">
    <property type="term" value="C:cytoplasm"/>
    <property type="evidence" value="ECO:0007669"/>
    <property type="project" value="UniProtKB-SubCell"/>
</dbReference>
<comment type="cofactor">
    <cofactor evidence="3">
        <name>Zn(2+)</name>
        <dbReference type="ChEBI" id="CHEBI:29105"/>
    </cofactor>
    <text evidence="3">Binds 1 zinc ion per subunit.</text>
</comment>
<dbReference type="Gene3D" id="3.30.1600.10">
    <property type="entry name" value="SIR2/SIRT2 'Small Domain"/>
    <property type="match status" value="1"/>
</dbReference>
<dbReference type="GO" id="GO:0070403">
    <property type="term" value="F:NAD+ binding"/>
    <property type="evidence" value="ECO:0007669"/>
    <property type="project" value="UniProtKB-UniRule"/>
</dbReference>
<evidence type="ECO:0000256" key="1">
    <source>
        <dbReference type="ARBA" id="ARBA00022679"/>
    </source>
</evidence>
<dbReference type="InterPro" id="IPR027546">
    <property type="entry name" value="Sirtuin_class_III"/>
</dbReference>
<dbReference type="PANTHER" id="PTHR11085:SF4">
    <property type="entry name" value="NAD-DEPENDENT PROTEIN DEACYLASE"/>
    <property type="match status" value="1"/>
</dbReference>
<comment type="function">
    <text evidence="3">NAD-dependent lysine deacetylase and desuccinylase that specifically removes acetyl and succinyl groups on target proteins. Modulates the activities of several proteins which are inactive in their acylated form.</text>
</comment>
<dbReference type="Gene3D" id="3.40.50.1220">
    <property type="entry name" value="TPP-binding domain"/>
    <property type="match status" value="1"/>
</dbReference>
<dbReference type="GO" id="GO:0036055">
    <property type="term" value="F:protein-succinyllysine desuccinylase activity"/>
    <property type="evidence" value="ECO:0007669"/>
    <property type="project" value="UniProtKB-UniRule"/>
</dbReference>
<keyword evidence="3" id="KW-0963">Cytoplasm</keyword>
<feature type="binding site" evidence="3">
    <location>
        <begin position="184"/>
        <end position="186"/>
    </location>
    <ligand>
        <name>NAD(+)</name>
        <dbReference type="ChEBI" id="CHEBI:57540"/>
    </ligand>
</feature>
<dbReference type="InterPro" id="IPR029035">
    <property type="entry name" value="DHS-like_NAD/FAD-binding_dom"/>
</dbReference>
<evidence type="ECO:0000259" key="5">
    <source>
        <dbReference type="PROSITE" id="PS50305"/>
    </source>
</evidence>
<feature type="binding site" evidence="3">
    <location>
        <position position="67"/>
    </location>
    <ligand>
        <name>substrate</name>
    </ligand>
</feature>
<dbReference type="InterPro" id="IPR050134">
    <property type="entry name" value="NAD-dep_sirtuin_deacylases"/>
</dbReference>
<dbReference type="EC" id="2.3.1.286" evidence="3"/>
<dbReference type="GO" id="GO:0008270">
    <property type="term" value="F:zinc ion binding"/>
    <property type="evidence" value="ECO:0007669"/>
    <property type="project" value="UniProtKB-UniRule"/>
</dbReference>
<dbReference type="GO" id="GO:0017136">
    <property type="term" value="F:histone deacetylase activity, NAD-dependent"/>
    <property type="evidence" value="ECO:0007669"/>
    <property type="project" value="TreeGrafter"/>
</dbReference>
<keyword evidence="2 3" id="KW-0520">NAD</keyword>
<comment type="catalytic activity">
    <reaction evidence="3">
        <text>N(6)-acetyl-L-lysyl-[protein] + NAD(+) + H2O = 2''-O-acetyl-ADP-D-ribose + nicotinamide + L-lysyl-[protein]</text>
        <dbReference type="Rhea" id="RHEA:43636"/>
        <dbReference type="Rhea" id="RHEA-COMP:9752"/>
        <dbReference type="Rhea" id="RHEA-COMP:10731"/>
        <dbReference type="ChEBI" id="CHEBI:15377"/>
        <dbReference type="ChEBI" id="CHEBI:17154"/>
        <dbReference type="ChEBI" id="CHEBI:29969"/>
        <dbReference type="ChEBI" id="CHEBI:57540"/>
        <dbReference type="ChEBI" id="CHEBI:61930"/>
        <dbReference type="ChEBI" id="CHEBI:83767"/>
        <dbReference type="EC" id="2.3.1.286"/>
    </reaction>
</comment>
<dbReference type="PANTHER" id="PTHR11085">
    <property type="entry name" value="NAD-DEPENDENT PROTEIN DEACYLASE SIRTUIN-5, MITOCHONDRIAL-RELATED"/>
    <property type="match status" value="1"/>
</dbReference>
<keyword evidence="3 4" id="KW-0862">Zinc</keyword>
<evidence type="ECO:0000256" key="3">
    <source>
        <dbReference type="HAMAP-Rule" id="MF_01121"/>
    </source>
</evidence>
<evidence type="ECO:0000313" key="7">
    <source>
        <dbReference type="Proteomes" id="UP000253426"/>
    </source>
</evidence>
<keyword evidence="1" id="KW-0808">Transferase</keyword>
<feature type="active site" description="Proton acceptor" evidence="3 4">
    <location>
        <position position="117"/>
    </location>
</feature>
<dbReference type="Pfam" id="PF02146">
    <property type="entry name" value="SIR2"/>
    <property type="match status" value="1"/>
</dbReference>
<feature type="binding site" evidence="3">
    <location>
        <begin position="99"/>
        <end position="102"/>
    </location>
    <ligand>
        <name>NAD(+)</name>
        <dbReference type="ChEBI" id="CHEBI:57540"/>
    </ligand>
</feature>
<reference evidence="6 7" key="1">
    <citation type="submission" date="2018-06" db="EMBL/GenBank/DDBJ databases">
        <title>Genomic Encyclopedia of Type Strains, Phase IV (KMG-IV): sequencing the most valuable type-strain genomes for metagenomic binning, comparative biology and taxonomic classification.</title>
        <authorList>
            <person name="Goeker M."/>
        </authorList>
    </citation>
    <scope>NUCLEOTIDE SEQUENCE [LARGE SCALE GENOMIC DNA]</scope>
    <source>
        <strain evidence="6 7">DSM 25532</strain>
    </source>
</reference>
<dbReference type="Proteomes" id="UP000253426">
    <property type="component" value="Unassembled WGS sequence"/>
</dbReference>
<comment type="catalytic activity">
    <reaction evidence="3">
        <text>N(6)-succinyl-L-lysyl-[protein] + NAD(+) + H2O = 2''-O-succinyl-ADP-D-ribose + nicotinamide + L-lysyl-[protein]</text>
        <dbReference type="Rhea" id="RHEA:47668"/>
        <dbReference type="Rhea" id="RHEA-COMP:9752"/>
        <dbReference type="Rhea" id="RHEA-COMP:11877"/>
        <dbReference type="ChEBI" id="CHEBI:15377"/>
        <dbReference type="ChEBI" id="CHEBI:17154"/>
        <dbReference type="ChEBI" id="CHEBI:29969"/>
        <dbReference type="ChEBI" id="CHEBI:57540"/>
        <dbReference type="ChEBI" id="CHEBI:87830"/>
        <dbReference type="ChEBI" id="CHEBI:87832"/>
    </reaction>
</comment>
<dbReference type="HAMAP" id="MF_01121">
    <property type="entry name" value="Sirtuin_ClassIII"/>
    <property type="match status" value="1"/>
</dbReference>
<evidence type="ECO:0000256" key="4">
    <source>
        <dbReference type="PROSITE-ProRule" id="PRU00236"/>
    </source>
</evidence>
<dbReference type="InterPro" id="IPR003000">
    <property type="entry name" value="Sirtuin"/>
</dbReference>
<dbReference type="CDD" id="cd01412">
    <property type="entry name" value="SIRT5_Af1_CobB"/>
    <property type="match status" value="1"/>
</dbReference>